<dbReference type="SMART" id="SM00530">
    <property type="entry name" value="HTH_XRE"/>
    <property type="match status" value="1"/>
</dbReference>
<reference evidence="4" key="1">
    <citation type="submission" date="2017-04" db="EMBL/GenBank/DDBJ databases">
        <authorList>
            <person name="Varghese N."/>
            <person name="Submissions S."/>
        </authorList>
    </citation>
    <scope>NUCLEOTIDE SEQUENCE [LARGE SCALE GENOMIC DNA]</scope>
    <source>
        <strain evidence="4">RKEM611</strain>
    </source>
</reference>
<dbReference type="EMBL" id="FWZT01000007">
    <property type="protein sequence ID" value="SMF22847.1"/>
    <property type="molecule type" value="Genomic_DNA"/>
</dbReference>
<protein>
    <submittedName>
        <fullName evidence="3">Addiction module antidote protein, HigA family</fullName>
    </submittedName>
</protein>
<evidence type="ECO:0000313" key="4">
    <source>
        <dbReference type="Proteomes" id="UP000192907"/>
    </source>
</evidence>
<dbReference type="AlphaFoldDB" id="A0A1Y6BW02"/>
<evidence type="ECO:0000259" key="2">
    <source>
        <dbReference type="PROSITE" id="PS50943"/>
    </source>
</evidence>
<dbReference type="STRING" id="1513793.SAMN06296036_107243"/>
<dbReference type="InterPro" id="IPR013430">
    <property type="entry name" value="Toxin_antidote_HigA"/>
</dbReference>
<evidence type="ECO:0000256" key="1">
    <source>
        <dbReference type="ARBA" id="ARBA00023125"/>
    </source>
</evidence>
<dbReference type="OrthoDB" id="9793869at2"/>
<organism evidence="3 4">
    <name type="scientific">Pseudobacteriovorax antillogorgiicola</name>
    <dbReference type="NCBI Taxonomy" id="1513793"/>
    <lineage>
        <taxon>Bacteria</taxon>
        <taxon>Pseudomonadati</taxon>
        <taxon>Bdellovibrionota</taxon>
        <taxon>Oligoflexia</taxon>
        <taxon>Oligoflexales</taxon>
        <taxon>Pseudobacteriovoracaceae</taxon>
        <taxon>Pseudobacteriovorax</taxon>
    </lineage>
</organism>
<dbReference type="SUPFAM" id="SSF47413">
    <property type="entry name" value="lambda repressor-like DNA-binding domains"/>
    <property type="match status" value="1"/>
</dbReference>
<keyword evidence="1" id="KW-0238">DNA-binding</keyword>
<dbReference type="Proteomes" id="UP000192907">
    <property type="component" value="Unassembled WGS sequence"/>
</dbReference>
<dbReference type="PANTHER" id="PTHR36924:SF1">
    <property type="entry name" value="ANTITOXIN HIGA-1"/>
    <property type="match status" value="1"/>
</dbReference>
<proteinExistence type="predicted"/>
<dbReference type="GO" id="GO:0003677">
    <property type="term" value="F:DNA binding"/>
    <property type="evidence" value="ECO:0007669"/>
    <property type="project" value="UniProtKB-KW"/>
</dbReference>
<dbReference type="InterPro" id="IPR010982">
    <property type="entry name" value="Lambda_DNA-bd_dom_sf"/>
</dbReference>
<dbReference type="InterPro" id="IPR001387">
    <property type="entry name" value="Cro/C1-type_HTH"/>
</dbReference>
<sequence length="97" mass="11007">MARKPTLPGEILLEEFLEPMQISQAALAKHIEVDYKVINRIVNGHSSLTPDIALRLSKVLGTTSEFWLNLQQKVDIFEAQEKLKDVRLKPLQKIASL</sequence>
<evidence type="ECO:0000313" key="3">
    <source>
        <dbReference type="EMBL" id="SMF22847.1"/>
    </source>
</evidence>
<dbReference type="Pfam" id="PF01381">
    <property type="entry name" value="HTH_3"/>
    <property type="match status" value="1"/>
</dbReference>
<feature type="domain" description="HTH cro/C1-type" evidence="2">
    <location>
        <begin position="13"/>
        <end position="67"/>
    </location>
</feature>
<dbReference type="NCBIfam" id="TIGR02607">
    <property type="entry name" value="antidote_HigA"/>
    <property type="match status" value="1"/>
</dbReference>
<dbReference type="Gene3D" id="1.10.260.40">
    <property type="entry name" value="lambda repressor-like DNA-binding domains"/>
    <property type="match status" value="1"/>
</dbReference>
<gene>
    <name evidence="3" type="ORF">SAMN06296036_107243</name>
</gene>
<accession>A0A1Y6BW02</accession>
<dbReference type="CDD" id="cd00093">
    <property type="entry name" value="HTH_XRE"/>
    <property type="match status" value="1"/>
</dbReference>
<keyword evidence="4" id="KW-1185">Reference proteome</keyword>
<name>A0A1Y6BW02_9BACT</name>
<dbReference type="RefSeq" id="WP_132318199.1">
    <property type="nucleotide sequence ID" value="NZ_FWZT01000007.1"/>
</dbReference>
<dbReference type="PROSITE" id="PS50943">
    <property type="entry name" value="HTH_CROC1"/>
    <property type="match status" value="1"/>
</dbReference>
<dbReference type="PANTHER" id="PTHR36924">
    <property type="entry name" value="ANTITOXIN HIGA-1"/>
    <property type="match status" value="1"/>
</dbReference>